<gene>
    <name evidence="5" type="ORF">ACFOY1_07060</name>
</gene>
<dbReference type="PANTHER" id="PTHR42796">
    <property type="entry name" value="FUMARYLACETOACETATE HYDROLASE DOMAIN-CONTAINING PROTEIN 2A-RELATED"/>
    <property type="match status" value="1"/>
</dbReference>
<dbReference type="InterPro" id="IPR051121">
    <property type="entry name" value="FAH"/>
</dbReference>
<comment type="similarity">
    <text evidence="2">Belongs to the FAH family.</text>
</comment>
<dbReference type="Pfam" id="PF01557">
    <property type="entry name" value="FAA_hydrolase"/>
    <property type="match status" value="1"/>
</dbReference>
<dbReference type="RefSeq" id="WP_217964060.1">
    <property type="nucleotide sequence ID" value="NZ_JAHTBN010000003.1"/>
</dbReference>
<feature type="domain" description="Fumarylacetoacetase-like C-terminal" evidence="4">
    <location>
        <begin position="71"/>
        <end position="276"/>
    </location>
</feature>
<keyword evidence="6" id="KW-1185">Reference proteome</keyword>
<dbReference type="GO" id="GO:0016787">
    <property type="term" value="F:hydrolase activity"/>
    <property type="evidence" value="ECO:0007669"/>
    <property type="project" value="UniProtKB-KW"/>
</dbReference>
<keyword evidence="3" id="KW-0479">Metal-binding</keyword>
<protein>
    <submittedName>
        <fullName evidence="5">Fumarylacetoacetate hydrolase family protein</fullName>
    </submittedName>
</protein>
<dbReference type="InterPro" id="IPR011234">
    <property type="entry name" value="Fumarylacetoacetase-like_C"/>
</dbReference>
<accession>A0ABV8NZ00</accession>
<proteinExistence type="inferred from homology"/>
<dbReference type="PANTHER" id="PTHR42796:SF4">
    <property type="entry name" value="FUMARYLACETOACETATE HYDROLASE DOMAIN-CONTAINING PROTEIN 2A"/>
    <property type="match status" value="1"/>
</dbReference>
<sequence>MRLASVRHPTAGAVWGAVEGDALIPLSAEWADIRAALASDPHAIRSAAAAESARLALDGCEWLPPIPSPGKILCVGLNYKKHVAEAQRELPQHPSLFPRFADSFVGHGAAVTRPWVSGKFDFEGELAVVIGRDGRHIPRERALGHVAGYTCLAENSVRDFQKHNAQVTPGKNFAGSGAMGPWLVTADEIPDPAALSLRTYLNGERVQDGRLADLIFPVPELIAYISIFTPLAPGDVIATGTPEGVGSSRKPPLFMRAGDVLEVDIPGVGRLRNPVVDEPRADDGEHRP</sequence>
<reference evidence="6" key="1">
    <citation type="journal article" date="2019" name="Int. J. Syst. Evol. Microbiol.">
        <title>The Global Catalogue of Microorganisms (GCM) 10K type strain sequencing project: providing services to taxonomists for standard genome sequencing and annotation.</title>
        <authorList>
            <consortium name="The Broad Institute Genomics Platform"/>
            <consortium name="The Broad Institute Genome Sequencing Center for Infectious Disease"/>
            <person name="Wu L."/>
            <person name="Ma J."/>
        </authorList>
    </citation>
    <scope>NUCLEOTIDE SEQUENCE [LARGE SCALE GENOMIC DNA]</scope>
    <source>
        <strain evidence="6">LMG 24813</strain>
    </source>
</reference>
<evidence type="ECO:0000313" key="6">
    <source>
        <dbReference type="Proteomes" id="UP001595848"/>
    </source>
</evidence>
<evidence type="ECO:0000256" key="3">
    <source>
        <dbReference type="ARBA" id="ARBA00022723"/>
    </source>
</evidence>
<evidence type="ECO:0000313" key="5">
    <source>
        <dbReference type="EMBL" id="MFC4200707.1"/>
    </source>
</evidence>
<comment type="caution">
    <text evidence="5">The sequence shown here is derived from an EMBL/GenBank/DDBJ whole genome shotgun (WGS) entry which is preliminary data.</text>
</comment>
<keyword evidence="5" id="KW-0378">Hydrolase</keyword>
<dbReference type="EMBL" id="JBHSBV010000002">
    <property type="protein sequence ID" value="MFC4200707.1"/>
    <property type="molecule type" value="Genomic_DNA"/>
</dbReference>
<evidence type="ECO:0000256" key="2">
    <source>
        <dbReference type="ARBA" id="ARBA00010211"/>
    </source>
</evidence>
<evidence type="ECO:0000259" key="4">
    <source>
        <dbReference type="Pfam" id="PF01557"/>
    </source>
</evidence>
<name>A0ABV8NZ00_9BURK</name>
<organism evidence="5 6">
    <name type="scientific">Candidimonas humi</name>
    <dbReference type="NCBI Taxonomy" id="683355"/>
    <lineage>
        <taxon>Bacteria</taxon>
        <taxon>Pseudomonadati</taxon>
        <taxon>Pseudomonadota</taxon>
        <taxon>Betaproteobacteria</taxon>
        <taxon>Burkholderiales</taxon>
        <taxon>Alcaligenaceae</taxon>
        <taxon>Candidimonas</taxon>
    </lineage>
</organism>
<comment type="cofactor">
    <cofactor evidence="1">
        <name>Mg(2+)</name>
        <dbReference type="ChEBI" id="CHEBI:18420"/>
    </cofactor>
</comment>
<evidence type="ECO:0000256" key="1">
    <source>
        <dbReference type="ARBA" id="ARBA00001946"/>
    </source>
</evidence>
<dbReference type="Proteomes" id="UP001595848">
    <property type="component" value="Unassembled WGS sequence"/>
</dbReference>